<dbReference type="NCBIfam" id="TIGR01482">
    <property type="entry name" value="SPP-subfamily"/>
    <property type="match status" value="1"/>
</dbReference>
<dbReference type="NCBIfam" id="TIGR01484">
    <property type="entry name" value="HAD-SF-IIB"/>
    <property type="match status" value="1"/>
</dbReference>
<dbReference type="EC" id="3.1.3.18" evidence="5 6"/>
<comment type="similarity">
    <text evidence="5">Belongs to the archaeal SPP-like hydrolase family.</text>
</comment>
<feature type="binding site" evidence="5">
    <location>
        <position position="204"/>
    </location>
    <ligand>
        <name>Mg(2+)</name>
        <dbReference type="ChEBI" id="CHEBI:18420"/>
    </ligand>
</feature>
<dbReference type="InterPro" id="IPR006382">
    <property type="entry name" value="PGPase"/>
</dbReference>
<reference evidence="7 8" key="1">
    <citation type="submission" date="2023-07" db="EMBL/GenBank/DDBJ databases">
        <title>Closed genoem sequence of Methanosarcinaceae archaeon Ac7.</title>
        <authorList>
            <person name="Poehlein A."/>
            <person name="Protasov E."/>
            <person name="Platt K."/>
            <person name="Reeh H."/>
            <person name="Daniel R."/>
            <person name="Brune A."/>
        </authorList>
    </citation>
    <scope>NUCLEOTIDE SEQUENCE [LARGE SCALE GENOMIC DNA]</scope>
    <source>
        <strain evidence="7 8">Ac7</strain>
    </source>
</reference>
<sequence length="257" mass="28108">MFFRSLLRMSDLDDLVLEIRSRALPGSFSVIVTDIDGTITEDDRSLSLSAAKTVQEYAGKIPIVLASGNTLCFTRAVAKVLRTNAPVIAENGGIVLEEYDGNPVVNDSYLPEMRKALSVLQEHFEFVVFDSYDRQTDIAFSKTFDVEKARHIISGFSELSIVDAKYAAHLVGKRINKGTALKQVADFYGISPENIVAIGDSANDIEMFHEAGLSFAVANAPDFVKKEADIVLSKKFGDGFSDAVLALDEAGVLKFRK</sequence>
<comment type="function">
    <text evidence="5">Catalyzes the dephosphorylation of 2-phosphoglycolate.</text>
</comment>
<comment type="catalytic activity">
    <reaction evidence="5">
        <text>2-phosphoglycolate + H2O = glycolate + phosphate</text>
        <dbReference type="Rhea" id="RHEA:14369"/>
        <dbReference type="ChEBI" id="CHEBI:15377"/>
        <dbReference type="ChEBI" id="CHEBI:29805"/>
        <dbReference type="ChEBI" id="CHEBI:43474"/>
        <dbReference type="ChEBI" id="CHEBI:58033"/>
        <dbReference type="EC" id="3.1.3.18"/>
    </reaction>
</comment>
<protein>
    <recommendedName>
        <fullName evidence="5 6">Phosphoglycolate phosphatase</fullName>
        <shortName evidence="5">PGP</shortName>
        <shortName evidence="5">PGPase</shortName>
        <ecNumber evidence="5 6">3.1.3.18</ecNumber>
    </recommendedName>
</protein>
<evidence type="ECO:0000256" key="6">
    <source>
        <dbReference type="NCBIfam" id="TIGR01487"/>
    </source>
</evidence>
<evidence type="ECO:0000256" key="1">
    <source>
        <dbReference type="ARBA" id="ARBA00022723"/>
    </source>
</evidence>
<gene>
    <name evidence="7" type="primary">ycsE</name>
    <name evidence="7" type="ORF">MsAc7_16860</name>
</gene>
<dbReference type="RefSeq" id="WP_338102447.1">
    <property type="nucleotide sequence ID" value="NZ_CP131060.1"/>
</dbReference>
<dbReference type="Proteomes" id="UP001303587">
    <property type="component" value="Chromosome"/>
</dbReference>
<dbReference type="GO" id="GO:0000287">
    <property type="term" value="F:magnesium ion binding"/>
    <property type="evidence" value="ECO:0007669"/>
    <property type="project" value="InterPro"/>
</dbReference>
<dbReference type="GO" id="GO:0005829">
    <property type="term" value="C:cytosol"/>
    <property type="evidence" value="ECO:0007669"/>
    <property type="project" value="TreeGrafter"/>
</dbReference>
<feature type="binding site" evidence="5">
    <location>
        <position position="34"/>
    </location>
    <ligand>
        <name>Mg(2+)</name>
        <dbReference type="ChEBI" id="CHEBI:18420"/>
    </ligand>
</feature>
<dbReference type="NCBIfam" id="TIGR01487">
    <property type="entry name" value="Pglycolate_arch"/>
    <property type="match status" value="1"/>
</dbReference>
<evidence type="ECO:0000313" key="8">
    <source>
        <dbReference type="Proteomes" id="UP001303587"/>
    </source>
</evidence>
<dbReference type="EMBL" id="CP131060">
    <property type="protein sequence ID" value="WNY26114.1"/>
    <property type="molecule type" value="Genomic_DNA"/>
</dbReference>
<dbReference type="Gene3D" id="3.90.1070.10">
    <property type="match status" value="1"/>
</dbReference>
<name>A0AA96V3Z9_9EURY</name>
<feature type="active site" description="Nucleophile" evidence="5">
    <location>
        <position position="34"/>
    </location>
</feature>
<dbReference type="GO" id="GO:0008967">
    <property type="term" value="F:phosphoglycolate phosphatase activity"/>
    <property type="evidence" value="ECO:0007669"/>
    <property type="project" value="UniProtKB-UniRule"/>
</dbReference>
<feature type="binding site" evidence="5">
    <location>
        <position position="36"/>
    </location>
    <ligand>
        <name>Mg(2+)</name>
        <dbReference type="ChEBI" id="CHEBI:18420"/>
    </ligand>
</feature>
<keyword evidence="3 5" id="KW-0460">Magnesium</keyword>
<evidence type="ECO:0000256" key="5">
    <source>
        <dbReference type="HAMAP-Rule" id="MF_01419"/>
    </source>
</evidence>
<evidence type="ECO:0000256" key="3">
    <source>
        <dbReference type="ARBA" id="ARBA00022842"/>
    </source>
</evidence>
<keyword evidence="4 5" id="KW-0119">Carbohydrate metabolism</keyword>
<dbReference type="AlphaFoldDB" id="A0AA96V3Z9"/>
<comment type="cofactor">
    <cofactor evidence="5">
        <name>Mg(2+)</name>
        <dbReference type="ChEBI" id="CHEBI:18420"/>
    </cofactor>
</comment>
<dbReference type="PANTHER" id="PTHR10000">
    <property type="entry name" value="PHOSPHOSERINE PHOSPHATASE"/>
    <property type="match status" value="1"/>
</dbReference>
<evidence type="ECO:0000256" key="2">
    <source>
        <dbReference type="ARBA" id="ARBA00022801"/>
    </source>
</evidence>
<feature type="binding site" evidence="5">
    <location>
        <position position="200"/>
    </location>
    <ligand>
        <name>Mg(2+)</name>
        <dbReference type="ChEBI" id="CHEBI:18420"/>
    </ligand>
</feature>
<dbReference type="NCBIfam" id="NF002245">
    <property type="entry name" value="PRK01158.1"/>
    <property type="match status" value="1"/>
</dbReference>
<dbReference type="InterPro" id="IPR023214">
    <property type="entry name" value="HAD_sf"/>
</dbReference>
<keyword evidence="1 5" id="KW-0479">Metal-binding</keyword>
<keyword evidence="8" id="KW-1185">Reference proteome</keyword>
<dbReference type="InterPro" id="IPR006379">
    <property type="entry name" value="HAD-SF_hydro_IIB"/>
</dbReference>
<dbReference type="CDD" id="cd07514">
    <property type="entry name" value="HAD_Pase"/>
    <property type="match status" value="1"/>
</dbReference>
<evidence type="ECO:0000313" key="7">
    <source>
        <dbReference type="EMBL" id="WNY26114.1"/>
    </source>
</evidence>
<dbReference type="PANTHER" id="PTHR10000:SF8">
    <property type="entry name" value="HAD SUPERFAMILY HYDROLASE-LIKE, TYPE 3"/>
    <property type="match status" value="1"/>
</dbReference>
<dbReference type="HAMAP" id="MF_01419">
    <property type="entry name" value="GPH_hydrolase_arch"/>
    <property type="match status" value="1"/>
</dbReference>
<proteinExistence type="inferred from homology"/>
<organism evidence="7 8">
    <name type="scientific">Methanolapillus millepedarum</name>
    <dbReference type="NCBI Taxonomy" id="3028296"/>
    <lineage>
        <taxon>Archaea</taxon>
        <taxon>Methanobacteriati</taxon>
        <taxon>Methanobacteriota</taxon>
        <taxon>Stenosarchaea group</taxon>
        <taxon>Methanomicrobia</taxon>
        <taxon>Methanosarcinales</taxon>
        <taxon>Methanosarcinaceae</taxon>
        <taxon>Methanolapillus</taxon>
    </lineage>
</organism>
<dbReference type="Pfam" id="PF08282">
    <property type="entry name" value="Hydrolase_3"/>
    <property type="match status" value="2"/>
</dbReference>
<dbReference type="InterPro" id="IPR036412">
    <property type="entry name" value="HAD-like_sf"/>
</dbReference>
<keyword evidence="2 5" id="KW-0378">Hydrolase</keyword>
<dbReference type="GeneID" id="89230782"/>
<dbReference type="Gene3D" id="3.40.50.1000">
    <property type="entry name" value="HAD superfamily/HAD-like"/>
    <property type="match status" value="1"/>
</dbReference>
<accession>A0AA96V3Z9</accession>
<evidence type="ECO:0000256" key="4">
    <source>
        <dbReference type="ARBA" id="ARBA00023277"/>
    </source>
</evidence>
<dbReference type="SUPFAM" id="SSF56784">
    <property type="entry name" value="HAD-like"/>
    <property type="match status" value="1"/>
</dbReference>
<feature type="binding site" evidence="5">
    <location>
        <position position="177"/>
    </location>
    <ligand>
        <name>substrate</name>
    </ligand>
</feature>